<dbReference type="AlphaFoldDB" id="A0A8H9FX75"/>
<organism evidence="1 2">
    <name type="scientific">Sphingobacterium cellulitidis</name>
    <dbReference type="NCBI Taxonomy" id="1768011"/>
    <lineage>
        <taxon>Bacteria</taxon>
        <taxon>Pseudomonadati</taxon>
        <taxon>Bacteroidota</taxon>
        <taxon>Sphingobacteriia</taxon>
        <taxon>Sphingobacteriales</taxon>
        <taxon>Sphingobacteriaceae</taxon>
        <taxon>Sphingobacterium</taxon>
    </lineage>
</organism>
<evidence type="ECO:0000313" key="1">
    <source>
        <dbReference type="EMBL" id="GGE14084.1"/>
    </source>
</evidence>
<dbReference type="SUPFAM" id="SSF50969">
    <property type="entry name" value="YVTN repeat-like/Quinoprotein amine dehydrogenase"/>
    <property type="match status" value="1"/>
</dbReference>
<proteinExistence type="predicted"/>
<dbReference type="EMBL" id="BMKM01000002">
    <property type="protein sequence ID" value="GGE14084.1"/>
    <property type="molecule type" value="Genomic_DNA"/>
</dbReference>
<dbReference type="RefSeq" id="WP_182498744.1">
    <property type="nucleotide sequence ID" value="NZ_BMKM01000002.1"/>
</dbReference>
<dbReference type="InterPro" id="IPR011044">
    <property type="entry name" value="Quino_amine_DH_bsu"/>
</dbReference>
<name>A0A8H9FX75_9SPHI</name>
<accession>A0A8H9FX75</accession>
<dbReference type="Gene3D" id="2.120.10.30">
    <property type="entry name" value="TolB, C-terminal domain"/>
    <property type="match status" value="1"/>
</dbReference>
<gene>
    <name evidence="1" type="ORF">GCM10011516_09840</name>
</gene>
<keyword evidence="2" id="KW-1185">Reference proteome</keyword>
<dbReference type="InterPro" id="IPR011042">
    <property type="entry name" value="6-blade_b-propeller_TolB-like"/>
</dbReference>
<evidence type="ECO:0000313" key="2">
    <source>
        <dbReference type="Proteomes" id="UP000614460"/>
    </source>
</evidence>
<dbReference type="Pfam" id="PF17170">
    <property type="entry name" value="DUF5128"/>
    <property type="match status" value="1"/>
</dbReference>
<evidence type="ECO:0008006" key="3">
    <source>
        <dbReference type="Google" id="ProtNLM"/>
    </source>
</evidence>
<reference evidence="1" key="1">
    <citation type="journal article" date="2014" name="Int. J. Syst. Evol. Microbiol.">
        <title>Complete genome sequence of Corynebacterium casei LMG S-19264T (=DSM 44701T), isolated from a smear-ripened cheese.</title>
        <authorList>
            <consortium name="US DOE Joint Genome Institute (JGI-PGF)"/>
            <person name="Walter F."/>
            <person name="Albersmeier A."/>
            <person name="Kalinowski J."/>
            <person name="Ruckert C."/>
        </authorList>
    </citation>
    <scope>NUCLEOTIDE SEQUENCE</scope>
    <source>
        <strain evidence="1">CGMCC 1.15966</strain>
    </source>
</reference>
<comment type="caution">
    <text evidence="1">The sequence shown here is derived from an EMBL/GenBank/DDBJ whole genome shotgun (WGS) entry which is preliminary data.</text>
</comment>
<reference evidence="1" key="2">
    <citation type="submission" date="2020-09" db="EMBL/GenBank/DDBJ databases">
        <authorList>
            <person name="Sun Q."/>
            <person name="Zhou Y."/>
        </authorList>
    </citation>
    <scope>NUCLEOTIDE SEQUENCE</scope>
    <source>
        <strain evidence="1">CGMCC 1.15966</strain>
    </source>
</reference>
<sequence>MNNIQKLIMSILFMNLGIHTNLWVDSSTILNGSEKLDIVELRIDPNYSSLIDSSNNAITTQTFLQLETNKNCEISNISELQVSSNNFYILDENLNNLFIFNKNGKFLNKVNNNGKIDVKNIHSFSVSDSQNLLKINDSHSPYFYYFDLEGNFIKKEEKVNYDELDFTLTDYGEIIYKGFPSKEESPSSSENSFLSLKYLNNGTVKNIFPNELRGINSEDIYETRNHFYSNTPNRPTFVMPYDYSVYEIDSLGTILERFKFIFPISNTIPKDFLIDEKYKGNRQNYLSNNNSIIYSFEDVYYNQNWITFNVINYGALLLNLQTSQLFSLDKSKIRYNDVSINLNYSRVLTMENDQIITAIYPNSIVSELKKANKKLFDSMPKELQNLKTSGFQNPILIFSKLN</sequence>
<dbReference type="Proteomes" id="UP000614460">
    <property type="component" value="Unassembled WGS sequence"/>
</dbReference>
<protein>
    <recommendedName>
        <fullName evidence="3">6-bladed beta-propeller protein</fullName>
    </recommendedName>
</protein>